<evidence type="ECO:0000313" key="3">
    <source>
        <dbReference type="Proteomes" id="UP001071777"/>
    </source>
</evidence>
<feature type="compositionally biased region" description="Polar residues" evidence="1">
    <location>
        <begin position="434"/>
        <end position="445"/>
    </location>
</feature>
<feature type="region of interest" description="Disordered" evidence="1">
    <location>
        <begin position="417"/>
        <end position="463"/>
    </location>
</feature>
<evidence type="ECO:0000313" key="2">
    <source>
        <dbReference type="EMBL" id="KAJ1614905.1"/>
    </source>
</evidence>
<keyword evidence="3" id="KW-1185">Reference proteome</keyword>
<reference evidence="2" key="1">
    <citation type="submission" date="2022-10" db="EMBL/GenBank/DDBJ databases">
        <title>Adaptive evolution leads to modifications in subtelomeric GC content in a zoonotic Cryptosporidium species.</title>
        <authorList>
            <person name="Li J."/>
            <person name="Feng Y."/>
            <person name="Xiao L."/>
        </authorList>
    </citation>
    <scope>NUCLEOTIDE SEQUENCE</scope>
    <source>
        <strain evidence="2">25894</strain>
    </source>
</reference>
<name>A0ABQ8PDT3_9CRYT</name>
<feature type="region of interest" description="Disordered" evidence="1">
    <location>
        <begin position="495"/>
        <end position="514"/>
    </location>
</feature>
<evidence type="ECO:0000256" key="1">
    <source>
        <dbReference type="SAM" id="MobiDB-lite"/>
    </source>
</evidence>
<dbReference type="EMBL" id="JAPCXB010000013">
    <property type="protein sequence ID" value="KAJ1614905.1"/>
    <property type="molecule type" value="Genomic_DNA"/>
</dbReference>
<comment type="caution">
    <text evidence="2">The sequence shown here is derived from an EMBL/GenBank/DDBJ whole genome shotgun (WGS) entry which is preliminary data.</text>
</comment>
<organism evidence="2 3">
    <name type="scientific">Cryptosporidium canis</name>
    <dbReference type="NCBI Taxonomy" id="195482"/>
    <lineage>
        <taxon>Eukaryota</taxon>
        <taxon>Sar</taxon>
        <taxon>Alveolata</taxon>
        <taxon>Apicomplexa</taxon>
        <taxon>Conoidasida</taxon>
        <taxon>Coccidia</taxon>
        <taxon>Eucoccidiorida</taxon>
        <taxon>Eimeriorina</taxon>
        <taxon>Cryptosporidiidae</taxon>
        <taxon>Cryptosporidium</taxon>
    </lineage>
</organism>
<gene>
    <name evidence="2" type="ORF">OJ252_395</name>
</gene>
<dbReference type="Proteomes" id="UP001071777">
    <property type="component" value="Unassembled WGS sequence"/>
</dbReference>
<sequence>MNQHSEVNSNERVDQGSSVLTEHSLNKNIPPTACVSPIMEGKNFTNSYIDSLVNSSQSANQAIVSALSQNIGFGLNMNTGISELSSSFPLILPSNLYQINNMLGAVQAIIPDCYSAITRGYGFNNTIIPQNVIPINGIPIMNFSGLESTMCSQNNLLHKEENPSEVNSVKLDSQSPLINPILPPHILSSIGTQIPIISPGILPRISPTVGSCTGHIGPNSLVGIADQYDTNKFKNSLSSQKRENSLQEESDKLQSLLNSYLSNIASLADAHERVRSYLGGANRFERSVDSCIDTMKLHSNTGVPDCNLGNIPLGRTSINNLPGNISQLLTSNLDQSIPGEPNDIFKISHTRKYRLGDQGRALLKSELSAYLRNHPEKRVEASKIADIRNATTKQLWQIAAMCGLEERFINLHAQSLAQSKGRVGPRGTKRKPGTNINELSKASGQVGNGEFEPPSATESSELNQKVGVQVPTETINNPTKVPSYEDDVQVKMTEDKSADIEGKMSNKEPANENLDLRDAETKDNSIISADSDAKRIKVDTSDFI</sequence>
<accession>A0ABQ8PDT3</accession>
<protein>
    <submittedName>
        <fullName evidence="2">Uncharacterized protein</fullName>
    </submittedName>
</protein>
<proteinExistence type="predicted"/>